<dbReference type="EMBL" id="CADCVS010000438">
    <property type="protein sequence ID" value="CAA9525998.1"/>
    <property type="molecule type" value="Genomic_DNA"/>
</dbReference>
<protein>
    <submittedName>
        <fullName evidence="1">Uncharacterized protein</fullName>
    </submittedName>
</protein>
<dbReference type="AlphaFoldDB" id="A0A6J4TKS2"/>
<evidence type="ECO:0000313" key="1">
    <source>
        <dbReference type="EMBL" id="CAA9525998.1"/>
    </source>
</evidence>
<reference evidence="1" key="1">
    <citation type="submission" date="2020-02" db="EMBL/GenBank/DDBJ databases">
        <authorList>
            <person name="Meier V. D."/>
        </authorList>
    </citation>
    <scope>NUCLEOTIDE SEQUENCE</scope>
    <source>
        <strain evidence="1">AVDCRST_MAG30</strain>
    </source>
</reference>
<name>A0A6J4TKS2_9ACTN</name>
<sequence>MERTRVRLPAGVRRPYTVFLNSVPQQEGTDYVERDGLLEFPSALEKDRISKKRWFLGAWGVGTYRKDDTVDVAWTAADGSARVAHRLDFE</sequence>
<proteinExistence type="predicted"/>
<organism evidence="1">
    <name type="scientific">uncultured Solirubrobacteraceae bacterium</name>
    <dbReference type="NCBI Taxonomy" id="1162706"/>
    <lineage>
        <taxon>Bacteria</taxon>
        <taxon>Bacillati</taxon>
        <taxon>Actinomycetota</taxon>
        <taxon>Thermoleophilia</taxon>
        <taxon>Solirubrobacterales</taxon>
        <taxon>Solirubrobacteraceae</taxon>
        <taxon>environmental samples</taxon>
    </lineage>
</organism>
<accession>A0A6J4TKS2</accession>
<gene>
    <name evidence="1" type="ORF">AVDCRST_MAG30-3382</name>
</gene>